<evidence type="ECO:0000313" key="2">
    <source>
        <dbReference type="Proteomes" id="UP001060085"/>
    </source>
</evidence>
<protein>
    <submittedName>
        <fullName evidence="1">Uncharacterized protein</fullName>
    </submittedName>
</protein>
<keyword evidence="2" id="KW-1185">Reference proteome</keyword>
<comment type="caution">
    <text evidence="1">The sequence shown here is derived from an EMBL/GenBank/DDBJ whole genome shotgun (WGS) entry which is preliminary data.</text>
</comment>
<accession>A0ACC0BG09</accession>
<name>A0ACC0BG09_CATRO</name>
<organism evidence="1 2">
    <name type="scientific">Catharanthus roseus</name>
    <name type="common">Madagascar periwinkle</name>
    <name type="synonym">Vinca rosea</name>
    <dbReference type="NCBI Taxonomy" id="4058"/>
    <lineage>
        <taxon>Eukaryota</taxon>
        <taxon>Viridiplantae</taxon>
        <taxon>Streptophyta</taxon>
        <taxon>Embryophyta</taxon>
        <taxon>Tracheophyta</taxon>
        <taxon>Spermatophyta</taxon>
        <taxon>Magnoliopsida</taxon>
        <taxon>eudicotyledons</taxon>
        <taxon>Gunneridae</taxon>
        <taxon>Pentapetalae</taxon>
        <taxon>asterids</taxon>
        <taxon>lamiids</taxon>
        <taxon>Gentianales</taxon>
        <taxon>Apocynaceae</taxon>
        <taxon>Rauvolfioideae</taxon>
        <taxon>Vinceae</taxon>
        <taxon>Catharanthinae</taxon>
        <taxon>Catharanthus</taxon>
    </lineage>
</organism>
<dbReference type="Proteomes" id="UP001060085">
    <property type="component" value="Linkage Group LG03"/>
</dbReference>
<dbReference type="EMBL" id="CM044703">
    <property type="protein sequence ID" value="KAI5671575.1"/>
    <property type="molecule type" value="Genomic_DNA"/>
</dbReference>
<sequence>MSRTSKGRAVTDWMQPKIPVEVSIFFLSFPCFLFFFSLMPFLDYSIRAAIIQCIGVVLHIGVAFSKQFIIAVKQDFAVYNVRGFHCTWLVPPYEGLFRWHGRFRQERGVAQSVYVDTASCSAVGRPPF</sequence>
<gene>
    <name evidence="1" type="ORF">M9H77_11939</name>
</gene>
<evidence type="ECO:0000313" key="1">
    <source>
        <dbReference type="EMBL" id="KAI5671575.1"/>
    </source>
</evidence>
<reference evidence="2" key="1">
    <citation type="journal article" date="2023" name="Nat. Plants">
        <title>Single-cell RNA sequencing provides a high-resolution roadmap for understanding the multicellular compartmentation of specialized metabolism.</title>
        <authorList>
            <person name="Sun S."/>
            <person name="Shen X."/>
            <person name="Li Y."/>
            <person name="Li Y."/>
            <person name="Wang S."/>
            <person name="Li R."/>
            <person name="Zhang H."/>
            <person name="Shen G."/>
            <person name="Guo B."/>
            <person name="Wei J."/>
            <person name="Xu J."/>
            <person name="St-Pierre B."/>
            <person name="Chen S."/>
            <person name="Sun C."/>
        </authorList>
    </citation>
    <scope>NUCLEOTIDE SEQUENCE [LARGE SCALE GENOMIC DNA]</scope>
</reference>
<proteinExistence type="predicted"/>